<evidence type="ECO:0000259" key="2">
    <source>
        <dbReference type="Pfam" id="PF14341"/>
    </source>
</evidence>
<dbReference type="Pfam" id="PF14341">
    <property type="entry name" value="PilX_N"/>
    <property type="match status" value="1"/>
</dbReference>
<evidence type="ECO:0000313" key="4">
    <source>
        <dbReference type="EMBL" id="MDN7227019.1"/>
    </source>
</evidence>
<evidence type="ECO:0000259" key="3">
    <source>
        <dbReference type="Pfam" id="PF23981"/>
    </source>
</evidence>
<feature type="domain" description="Type 4 fimbrial biogenesis protein PilX N-terminal" evidence="2">
    <location>
        <begin position="15"/>
        <end position="64"/>
    </location>
</feature>
<keyword evidence="5" id="KW-1185">Reference proteome</keyword>
<reference evidence="4 5" key="1">
    <citation type="submission" date="2023-06" db="EMBL/GenBank/DDBJ databases">
        <title>Novel species in genus Planococcus.</title>
        <authorList>
            <person name="Ning S."/>
        </authorList>
    </citation>
    <scope>NUCLEOTIDE SEQUENCE [LARGE SCALE GENOMIC DNA]</scope>
    <source>
        <strain evidence="4 5">N064</strain>
    </source>
</reference>
<dbReference type="InterPro" id="IPR055729">
    <property type="entry name" value="DUF7305"/>
</dbReference>
<sequence length="494" mass="53745">MSKNQIKILLKNNEKGYTLAIVLMVMLVFSVLGMSAMAMTTNSVKLSGGEREDQAVFYIAESGVTYVMSEVENIVGSLSKNPSIQNENEFFTKLEREILPVKTINSFERNLGESPSANVSIKLVEVMQNTKERKYEITSLGKIGNHTRTVGGSFIVSYSADSNISLPAAMGIFSDSKVLITNGTVEGNVILNKYKTNGIEISGNPLIKGKVFVPQNSASDVFSAPQWWIDQNKPEILKIHESTIFPLPPFPDQFPNNFAKMSNKIFNNHLVISGNNINITHSAVADYKINLDKNYEFNDINFNSNRKLTFIVNEDRSIVVNNISGNGHLQIEGSGKLTIYIKENIQIDGHLNSQKKDNLLIYLGPSKIPSNPKTLRSSDYAEFNASVYAKDANIEVVGSAGINGHILTGGTSVRLNGATSAAAKGTVVFAPNADVEVVGSGILKGGIISKTFTMRGGAKVLGDTVDLESIPFFGNSNNNSESSINKGMIKEIDK</sequence>
<accession>A0ABT8MQ87</accession>
<gene>
    <name evidence="4" type="ORF">QWY15_06870</name>
</gene>
<keyword evidence="1" id="KW-0812">Transmembrane</keyword>
<feature type="transmembrane region" description="Helical" evidence="1">
    <location>
        <begin position="16"/>
        <end position="39"/>
    </location>
</feature>
<feature type="domain" description="DUF7305" evidence="3">
    <location>
        <begin position="304"/>
        <end position="413"/>
    </location>
</feature>
<comment type="caution">
    <text evidence="4">The sequence shown here is derived from an EMBL/GenBank/DDBJ whole genome shotgun (WGS) entry which is preliminary data.</text>
</comment>
<organism evidence="4 5">
    <name type="scientific">Planococcus liqunii</name>
    <dbReference type="NCBI Taxonomy" id="3058394"/>
    <lineage>
        <taxon>Bacteria</taxon>
        <taxon>Bacillati</taxon>
        <taxon>Bacillota</taxon>
        <taxon>Bacilli</taxon>
        <taxon>Bacillales</taxon>
        <taxon>Caryophanaceae</taxon>
        <taxon>Planococcus</taxon>
    </lineage>
</organism>
<dbReference type="InterPro" id="IPR025746">
    <property type="entry name" value="PilX_N_dom"/>
</dbReference>
<dbReference type="RefSeq" id="WP_301725839.1">
    <property type="nucleotide sequence ID" value="NZ_JAUJWW010000002.1"/>
</dbReference>
<evidence type="ECO:0000313" key="5">
    <source>
        <dbReference type="Proteomes" id="UP001172054"/>
    </source>
</evidence>
<keyword evidence="1" id="KW-0472">Membrane</keyword>
<dbReference type="Pfam" id="PF23981">
    <property type="entry name" value="DUF7305"/>
    <property type="match status" value="1"/>
</dbReference>
<protein>
    <submittedName>
        <fullName evidence="4">Pilus assembly PilX N-terminal domain-containing protein</fullName>
    </submittedName>
</protein>
<dbReference type="Proteomes" id="UP001172054">
    <property type="component" value="Unassembled WGS sequence"/>
</dbReference>
<name>A0ABT8MQ87_9BACL</name>
<dbReference type="EMBL" id="JAUJWW010000002">
    <property type="protein sequence ID" value="MDN7227019.1"/>
    <property type="molecule type" value="Genomic_DNA"/>
</dbReference>
<evidence type="ECO:0000256" key="1">
    <source>
        <dbReference type="SAM" id="Phobius"/>
    </source>
</evidence>
<keyword evidence="1" id="KW-1133">Transmembrane helix</keyword>
<proteinExistence type="predicted"/>